<name>A9NR39_PICSI</name>
<sequence>MEFWIDFCQSEFISSRTFFSSSSPPYCNGGNFK</sequence>
<dbReference type="AlphaFoldDB" id="A9NR39"/>
<protein>
    <submittedName>
        <fullName evidence="1">Uncharacterized protein</fullName>
    </submittedName>
</protein>
<reference evidence="1" key="1">
    <citation type="journal article" date="2008" name="BMC Genomics">
        <title>A conifer genomics resource of 200,000 spruce (Picea spp.) ESTs and 6,464 high-quality, sequence-finished full-length cDNAs for Sitka spruce (Picea sitchensis).</title>
        <authorList>
            <person name="Ralph S.G."/>
            <person name="Chun H.J."/>
            <person name="Kolosova N."/>
            <person name="Cooper D."/>
            <person name="Oddy C."/>
            <person name="Ritland C.E."/>
            <person name="Kirkpatrick R."/>
            <person name="Moore R."/>
            <person name="Barber S."/>
            <person name="Holt R.A."/>
            <person name="Jones S.J."/>
            <person name="Marra M.A."/>
            <person name="Douglas C.J."/>
            <person name="Ritland K."/>
            <person name="Bohlmann J."/>
        </authorList>
    </citation>
    <scope>NUCLEOTIDE SEQUENCE</scope>
    <source>
        <tissue evidence="1">Bark</tissue>
    </source>
</reference>
<evidence type="ECO:0000313" key="1">
    <source>
        <dbReference type="EMBL" id="ABK23100.1"/>
    </source>
</evidence>
<organism evidence="1">
    <name type="scientific">Picea sitchensis</name>
    <name type="common">Sitka spruce</name>
    <name type="synonym">Pinus sitchensis</name>
    <dbReference type="NCBI Taxonomy" id="3332"/>
    <lineage>
        <taxon>Eukaryota</taxon>
        <taxon>Viridiplantae</taxon>
        <taxon>Streptophyta</taxon>
        <taxon>Embryophyta</taxon>
        <taxon>Tracheophyta</taxon>
        <taxon>Spermatophyta</taxon>
        <taxon>Pinopsida</taxon>
        <taxon>Pinidae</taxon>
        <taxon>Conifers I</taxon>
        <taxon>Pinales</taxon>
        <taxon>Pinaceae</taxon>
        <taxon>Picea</taxon>
    </lineage>
</organism>
<proteinExistence type="evidence at transcript level"/>
<accession>A9NR39</accession>
<dbReference type="EMBL" id="EF083765">
    <property type="protein sequence ID" value="ABK23100.1"/>
    <property type="molecule type" value="mRNA"/>
</dbReference>